<keyword evidence="2" id="KW-1185">Reference proteome</keyword>
<dbReference type="AlphaFoldDB" id="A0A158DLH5"/>
<protein>
    <submittedName>
        <fullName evidence="1">Uncharacterized protein</fullName>
    </submittedName>
</protein>
<accession>A0A158DLH5</accession>
<name>A0A158DLH5_9BURK</name>
<dbReference type="STRING" id="1777140.AWB79_07225"/>
<evidence type="ECO:0000313" key="1">
    <source>
        <dbReference type="EMBL" id="SAK95458.1"/>
    </source>
</evidence>
<organism evidence="1 2">
    <name type="scientific">Caballeronia hypogeia</name>
    <dbReference type="NCBI Taxonomy" id="1777140"/>
    <lineage>
        <taxon>Bacteria</taxon>
        <taxon>Pseudomonadati</taxon>
        <taxon>Pseudomonadota</taxon>
        <taxon>Betaproteobacteria</taxon>
        <taxon>Burkholderiales</taxon>
        <taxon>Burkholderiaceae</taxon>
        <taxon>Caballeronia</taxon>
    </lineage>
</organism>
<dbReference type="EMBL" id="FCOA02000049">
    <property type="protein sequence ID" value="SAK95458.1"/>
    <property type="molecule type" value="Genomic_DNA"/>
</dbReference>
<dbReference type="Proteomes" id="UP000054851">
    <property type="component" value="Unassembled WGS sequence"/>
</dbReference>
<dbReference type="RefSeq" id="WP_061172228.1">
    <property type="nucleotide sequence ID" value="NZ_FCOA02000049.1"/>
</dbReference>
<reference evidence="1" key="1">
    <citation type="submission" date="2016-01" db="EMBL/GenBank/DDBJ databases">
        <authorList>
            <person name="Peeters C."/>
        </authorList>
    </citation>
    <scope>NUCLEOTIDE SEQUENCE</scope>
    <source>
        <strain evidence="1">LMG 29322</strain>
    </source>
</reference>
<gene>
    <name evidence="1" type="ORF">AWB79_07225</name>
</gene>
<evidence type="ECO:0000313" key="2">
    <source>
        <dbReference type="Proteomes" id="UP000054851"/>
    </source>
</evidence>
<proteinExistence type="predicted"/>
<sequence length="72" mass="7707">MSNENYPDWNAGAQAWVEQFGSVALSRANAASLVEAAHATVQAVAAAAQSLDWLEADEFARTLQHTEPGHAR</sequence>
<dbReference type="OrthoDB" id="9934994at2"/>
<comment type="caution">
    <text evidence="1">The sequence shown here is derived from an EMBL/GenBank/DDBJ whole genome shotgun (WGS) entry which is preliminary data.</text>
</comment>